<evidence type="ECO:0000256" key="1">
    <source>
        <dbReference type="ARBA" id="ARBA00005472"/>
    </source>
</evidence>
<evidence type="ECO:0000313" key="5">
    <source>
        <dbReference type="Proteomes" id="UP000005225"/>
    </source>
</evidence>
<dbReference type="Proteomes" id="UP000005225">
    <property type="component" value="Unassembled WGS sequence"/>
</dbReference>
<reference evidence="4" key="3">
    <citation type="submission" date="2025-09" db="UniProtKB">
        <authorList>
            <consortium name="Ensembl"/>
        </authorList>
    </citation>
    <scope>IDENTIFICATION</scope>
</reference>
<reference evidence="4" key="2">
    <citation type="submission" date="2025-08" db="UniProtKB">
        <authorList>
            <consortium name="Ensembl"/>
        </authorList>
    </citation>
    <scope>IDENTIFICATION</scope>
</reference>
<evidence type="ECO:0000256" key="3">
    <source>
        <dbReference type="SAM" id="MobiDB-lite"/>
    </source>
</evidence>
<feature type="compositionally biased region" description="Polar residues" evidence="3">
    <location>
        <begin position="104"/>
        <end position="124"/>
    </location>
</feature>
<dbReference type="GO" id="GO:0009966">
    <property type="term" value="P:regulation of signal transduction"/>
    <property type="evidence" value="ECO:0007669"/>
    <property type="project" value="InterPro"/>
</dbReference>
<dbReference type="Gene3D" id="6.10.250.1050">
    <property type="match status" value="2"/>
</dbReference>
<dbReference type="Pfam" id="PF04979">
    <property type="entry name" value="IPP-2"/>
    <property type="match status" value="1"/>
</dbReference>
<protein>
    <submittedName>
        <fullName evidence="4">PPP1R2 family member C</fullName>
    </submittedName>
</protein>
<dbReference type="Ensembl" id="ENSOGAT00000027730.1">
    <property type="protein sequence ID" value="ENSOGAP00000016117.1"/>
    <property type="gene ID" value="ENSOGAG00000032198.1"/>
</dbReference>
<dbReference type="HOGENOM" id="CLU_084310_2_0_1"/>
<dbReference type="GO" id="GO:0004864">
    <property type="term" value="F:protein phosphatase inhibitor activity"/>
    <property type="evidence" value="ECO:0007669"/>
    <property type="project" value="UniProtKB-KW"/>
</dbReference>
<sequence length="201" mass="22385">MAAYTASHRPIKGILKNKGSMASSAAVPAQQSAGTNQEKRKKKSQKWDESSILATYRPAYRDYGLMKINEPGTPHISVQDDGDDIVSDIETKEATSLDILTKKLSVTDTSESNSQAQGQESSDGNAAQILLDLQERQRQFEMKRKLHYTEGLNIKLARQLMWKDLQGEGEEDEKEGSLQARSEDSDEALLSDEIQIQPRNS</sequence>
<evidence type="ECO:0000313" key="4">
    <source>
        <dbReference type="Ensembl" id="ENSOGAP00000016117.1"/>
    </source>
</evidence>
<feature type="region of interest" description="Disordered" evidence="3">
    <location>
        <begin position="15"/>
        <end position="50"/>
    </location>
</feature>
<dbReference type="OMA" id="KWDESSI"/>
<feature type="region of interest" description="Disordered" evidence="3">
    <location>
        <begin position="103"/>
        <end position="124"/>
    </location>
</feature>
<evidence type="ECO:0000256" key="2">
    <source>
        <dbReference type="ARBA" id="ARBA00023272"/>
    </source>
</evidence>
<dbReference type="InterPro" id="IPR007062">
    <property type="entry name" value="PPI-2"/>
</dbReference>
<keyword evidence="2" id="KW-0650">Protein phosphatase inhibitor</keyword>
<accession>H0XJ27</accession>
<proteinExistence type="inferred from homology"/>
<dbReference type="EMBL" id="AAQR03168243">
    <property type="status" value="NOT_ANNOTATED_CDS"/>
    <property type="molecule type" value="Genomic_DNA"/>
</dbReference>
<dbReference type="PANTHER" id="PTHR12398:SF41">
    <property type="entry name" value="PPP1R2C FAMILY MEMBER C"/>
    <property type="match status" value="1"/>
</dbReference>
<feature type="compositionally biased region" description="Low complexity" evidence="3">
    <location>
        <begin position="20"/>
        <end position="33"/>
    </location>
</feature>
<comment type="similarity">
    <text evidence="1">Belongs to the protein phosphatase inhibitor 2 family.</text>
</comment>
<name>H0XJ27_OTOGA</name>
<feature type="region of interest" description="Disordered" evidence="3">
    <location>
        <begin position="166"/>
        <end position="201"/>
    </location>
</feature>
<dbReference type="STRING" id="30611.ENSOGAP00000016117"/>
<keyword evidence="5" id="KW-1185">Reference proteome</keyword>
<organism evidence="4 5">
    <name type="scientific">Otolemur garnettii</name>
    <name type="common">Small-eared galago</name>
    <name type="synonym">Garnett's greater bushbaby</name>
    <dbReference type="NCBI Taxonomy" id="30611"/>
    <lineage>
        <taxon>Eukaryota</taxon>
        <taxon>Metazoa</taxon>
        <taxon>Chordata</taxon>
        <taxon>Craniata</taxon>
        <taxon>Vertebrata</taxon>
        <taxon>Euteleostomi</taxon>
        <taxon>Mammalia</taxon>
        <taxon>Eutheria</taxon>
        <taxon>Euarchontoglires</taxon>
        <taxon>Primates</taxon>
        <taxon>Strepsirrhini</taxon>
        <taxon>Lorisiformes</taxon>
        <taxon>Galagidae</taxon>
        <taxon>Otolemur</taxon>
    </lineage>
</organism>
<dbReference type="eggNOG" id="KOG4041">
    <property type="taxonomic scope" value="Eukaryota"/>
</dbReference>
<dbReference type="GeneTree" id="ENSGT00940000164483"/>
<dbReference type="InParanoid" id="H0XJ27"/>
<reference evidence="5" key="1">
    <citation type="submission" date="2011-03" db="EMBL/GenBank/DDBJ databases">
        <title>Version 3 of the genome sequence of Otolemur garnettii (Bushbaby).</title>
        <authorList>
            <consortium name="The Broad Institute Genome Sequencing Platform"/>
            <person name="Di Palma F."/>
            <person name="Johnson J."/>
            <person name="Lander E.S."/>
            <person name="Lindblad-Toh K."/>
            <person name="Jaffe D.B."/>
            <person name="Gnerre S."/>
            <person name="MacCallum I."/>
            <person name="Przybylski D."/>
            <person name="Ribeiro F.J."/>
            <person name="Burton J.N."/>
            <person name="Walker B.J."/>
            <person name="Sharpe T."/>
            <person name="Hall G."/>
        </authorList>
    </citation>
    <scope>NUCLEOTIDE SEQUENCE [LARGE SCALE GENOMIC DNA]</scope>
</reference>
<dbReference type="PANTHER" id="PTHR12398">
    <property type="entry name" value="PROTEIN PHOSPHATASE INHIBITOR"/>
    <property type="match status" value="1"/>
</dbReference>
<dbReference type="AlphaFoldDB" id="H0XJ27"/>